<evidence type="ECO:0000256" key="1">
    <source>
        <dbReference type="SAM" id="Coils"/>
    </source>
</evidence>
<dbReference type="Proteomes" id="UP000054321">
    <property type="component" value="Unassembled WGS sequence"/>
</dbReference>
<name>A0A0C3D6D3_OIDMZ</name>
<evidence type="ECO:0000313" key="2">
    <source>
        <dbReference type="EMBL" id="KIM97472.1"/>
    </source>
</evidence>
<dbReference type="EMBL" id="KN832882">
    <property type="protein sequence ID" value="KIM97472.1"/>
    <property type="molecule type" value="Genomic_DNA"/>
</dbReference>
<gene>
    <name evidence="2" type="ORF">OIDMADRAFT_147894</name>
</gene>
<reference evidence="2 3" key="1">
    <citation type="submission" date="2014-04" db="EMBL/GenBank/DDBJ databases">
        <authorList>
            <consortium name="DOE Joint Genome Institute"/>
            <person name="Kuo A."/>
            <person name="Martino E."/>
            <person name="Perotto S."/>
            <person name="Kohler A."/>
            <person name="Nagy L.G."/>
            <person name="Floudas D."/>
            <person name="Copeland A."/>
            <person name="Barry K.W."/>
            <person name="Cichocki N."/>
            <person name="Veneault-Fourrey C."/>
            <person name="LaButti K."/>
            <person name="Lindquist E.A."/>
            <person name="Lipzen A."/>
            <person name="Lundell T."/>
            <person name="Morin E."/>
            <person name="Murat C."/>
            <person name="Sun H."/>
            <person name="Tunlid A."/>
            <person name="Henrissat B."/>
            <person name="Grigoriev I.V."/>
            <person name="Hibbett D.S."/>
            <person name="Martin F."/>
            <person name="Nordberg H.P."/>
            <person name="Cantor M.N."/>
            <person name="Hua S.X."/>
        </authorList>
    </citation>
    <scope>NUCLEOTIDE SEQUENCE [LARGE SCALE GENOMIC DNA]</scope>
    <source>
        <strain evidence="2 3">Zn</strain>
    </source>
</reference>
<protein>
    <submittedName>
        <fullName evidence="2">Uncharacterized protein</fullName>
    </submittedName>
</protein>
<dbReference type="STRING" id="913774.A0A0C3D6D3"/>
<accession>A0A0C3D6D3</accession>
<keyword evidence="3" id="KW-1185">Reference proteome</keyword>
<dbReference type="AlphaFoldDB" id="A0A0C3D6D3"/>
<evidence type="ECO:0000313" key="3">
    <source>
        <dbReference type="Proteomes" id="UP000054321"/>
    </source>
</evidence>
<feature type="coiled-coil region" evidence="1">
    <location>
        <begin position="315"/>
        <end position="349"/>
    </location>
</feature>
<organism evidence="2 3">
    <name type="scientific">Oidiodendron maius (strain Zn)</name>
    <dbReference type="NCBI Taxonomy" id="913774"/>
    <lineage>
        <taxon>Eukaryota</taxon>
        <taxon>Fungi</taxon>
        <taxon>Dikarya</taxon>
        <taxon>Ascomycota</taxon>
        <taxon>Pezizomycotina</taxon>
        <taxon>Leotiomycetes</taxon>
        <taxon>Leotiomycetes incertae sedis</taxon>
        <taxon>Myxotrichaceae</taxon>
        <taxon>Oidiodendron</taxon>
    </lineage>
</organism>
<dbReference type="OrthoDB" id="2562743at2759"/>
<keyword evidence="1" id="KW-0175">Coiled coil</keyword>
<proteinExistence type="predicted"/>
<dbReference type="InParanoid" id="A0A0C3D6D3"/>
<dbReference type="HOGENOM" id="CLU_044873_1_0_1"/>
<feature type="coiled-coil region" evidence="1">
    <location>
        <begin position="45"/>
        <end position="72"/>
    </location>
</feature>
<sequence>MPHLIAPPTIHERVATAATKHDELVQTFTEVEYAPSAFAESAVYISSINSKIAEQQDRVDKLETQRTRNKASHQKLRDSAVRRLAFNVTGKKDNFAELLAREERQYLDTVQALTKAEQGLEALKGQLAEAQKIHEDFGGAVAKRKETLQALDDLYESVFGGPTGAFPDEDQAELAVAEVGYALEAVRAKLHKEKQAYEKLEKAGVQLSRVVDYVIAAQYASRQGLQSQGGDYMDRDEREALTNAKSYIGYYEGLMQAAKGIIPEVGRVGIVDIPKPYFRGDRYQNSTPREMVFHHLIGICREQVGEEVGRLKENKRLSNERMGKLDNEIDRLEKESGAAKDKLKTVRRDVFDSVTKELPPY</sequence>
<reference evidence="3" key="2">
    <citation type="submission" date="2015-01" db="EMBL/GenBank/DDBJ databases">
        <title>Evolutionary Origins and Diversification of the Mycorrhizal Mutualists.</title>
        <authorList>
            <consortium name="DOE Joint Genome Institute"/>
            <consortium name="Mycorrhizal Genomics Consortium"/>
            <person name="Kohler A."/>
            <person name="Kuo A."/>
            <person name="Nagy L.G."/>
            <person name="Floudas D."/>
            <person name="Copeland A."/>
            <person name="Barry K.W."/>
            <person name="Cichocki N."/>
            <person name="Veneault-Fourrey C."/>
            <person name="LaButti K."/>
            <person name="Lindquist E.A."/>
            <person name="Lipzen A."/>
            <person name="Lundell T."/>
            <person name="Morin E."/>
            <person name="Murat C."/>
            <person name="Riley R."/>
            <person name="Ohm R."/>
            <person name="Sun H."/>
            <person name="Tunlid A."/>
            <person name="Henrissat B."/>
            <person name="Grigoriev I.V."/>
            <person name="Hibbett D.S."/>
            <person name="Martin F."/>
        </authorList>
    </citation>
    <scope>NUCLEOTIDE SEQUENCE [LARGE SCALE GENOMIC DNA]</scope>
    <source>
        <strain evidence="3">Zn</strain>
    </source>
</reference>
<dbReference type="PANTHER" id="PTHR21974">
    <property type="entry name" value="RE15880P"/>
    <property type="match status" value="1"/>
</dbReference>
<dbReference type="PANTHER" id="PTHR21974:SF2">
    <property type="entry name" value="RE15880P"/>
    <property type="match status" value="1"/>
</dbReference>